<dbReference type="Proteomes" id="UP000299102">
    <property type="component" value="Unassembled WGS sequence"/>
</dbReference>
<organism evidence="1 2">
    <name type="scientific">Eumeta variegata</name>
    <name type="common">Bagworm moth</name>
    <name type="synonym">Eumeta japonica</name>
    <dbReference type="NCBI Taxonomy" id="151549"/>
    <lineage>
        <taxon>Eukaryota</taxon>
        <taxon>Metazoa</taxon>
        <taxon>Ecdysozoa</taxon>
        <taxon>Arthropoda</taxon>
        <taxon>Hexapoda</taxon>
        <taxon>Insecta</taxon>
        <taxon>Pterygota</taxon>
        <taxon>Neoptera</taxon>
        <taxon>Endopterygota</taxon>
        <taxon>Lepidoptera</taxon>
        <taxon>Glossata</taxon>
        <taxon>Ditrysia</taxon>
        <taxon>Tineoidea</taxon>
        <taxon>Psychidae</taxon>
        <taxon>Oiketicinae</taxon>
        <taxon>Eumeta</taxon>
    </lineage>
</organism>
<dbReference type="EMBL" id="BGZK01002599">
    <property type="protein sequence ID" value="GBP95215.1"/>
    <property type="molecule type" value="Genomic_DNA"/>
</dbReference>
<evidence type="ECO:0000313" key="2">
    <source>
        <dbReference type="Proteomes" id="UP000299102"/>
    </source>
</evidence>
<protein>
    <submittedName>
        <fullName evidence="1">Uncharacterized protein</fullName>
    </submittedName>
</protein>
<keyword evidence="2" id="KW-1185">Reference proteome</keyword>
<reference evidence="1 2" key="1">
    <citation type="journal article" date="2019" name="Commun. Biol.">
        <title>The bagworm genome reveals a unique fibroin gene that provides high tensile strength.</title>
        <authorList>
            <person name="Kono N."/>
            <person name="Nakamura H."/>
            <person name="Ohtoshi R."/>
            <person name="Tomita M."/>
            <person name="Numata K."/>
            <person name="Arakawa K."/>
        </authorList>
    </citation>
    <scope>NUCLEOTIDE SEQUENCE [LARGE SCALE GENOMIC DNA]</scope>
</reference>
<name>A0A4C2A8B0_EUMVA</name>
<accession>A0A4C2A8B0</accession>
<gene>
    <name evidence="1" type="ORF">EVAR_67223_1</name>
</gene>
<sequence length="128" mass="14268">MHGYFGGSFFGSARTSRIRKHTIIRRSNSCARRCRRGRAPTAAVVQKAKKPPAAARPFKRTGYSAFAAAPNLLVKNVFPESNQSEYLVDLGARPCNAQIMSTDGENSSWHSKRPYLRNALARTLSRRD</sequence>
<evidence type="ECO:0000313" key="1">
    <source>
        <dbReference type="EMBL" id="GBP95215.1"/>
    </source>
</evidence>
<comment type="caution">
    <text evidence="1">The sequence shown here is derived from an EMBL/GenBank/DDBJ whole genome shotgun (WGS) entry which is preliminary data.</text>
</comment>
<proteinExistence type="predicted"/>
<dbReference type="AlphaFoldDB" id="A0A4C2A8B0"/>